<gene>
    <name evidence="3" type="ORF">GGQ71_001712</name>
</gene>
<evidence type="ECO:0000256" key="1">
    <source>
        <dbReference type="ARBA" id="ARBA00022801"/>
    </source>
</evidence>
<dbReference type="GO" id="GO:0016787">
    <property type="term" value="F:hydrolase activity"/>
    <property type="evidence" value="ECO:0007669"/>
    <property type="project" value="UniProtKB-KW"/>
</dbReference>
<sequence length="266" mass="28400">MTITTLTYSQADGTALSADLFLPGGAGPFPLIVGISGGGWIRGHRGALKLWGAYFARAGFAFASVDYRRAAPGKPAFPGNAEDIAAALKFFAESGPQYGIDPKRIAVLGASAGAHLGALVSLSPEFDGPQPKGFAGIYGAYDLMEHWQADLAVNSVTAPDKTELLLGVKPFADPLLYHRASPLRQITYGRSMPIFLCWGHLDRDIAPQQSAAFARALRQAGYPVTAFEMPEAPHLWFSEEGPDVAGSFSARLAAPLRLFFQRLFAS</sequence>
<dbReference type="Proteomes" id="UP000544107">
    <property type="component" value="Unassembled WGS sequence"/>
</dbReference>
<feature type="domain" description="BD-FAE-like" evidence="2">
    <location>
        <begin position="19"/>
        <end position="217"/>
    </location>
</feature>
<dbReference type="OrthoDB" id="9771666at2"/>
<organism evidence="3 4">
    <name type="scientific">Allorhizobium taibaishanense</name>
    <dbReference type="NCBI Taxonomy" id="887144"/>
    <lineage>
        <taxon>Bacteria</taxon>
        <taxon>Pseudomonadati</taxon>
        <taxon>Pseudomonadota</taxon>
        <taxon>Alphaproteobacteria</taxon>
        <taxon>Hyphomicrobiales</taxon>
        <taxon>Rhizobiaceae</taxon>
        <taxon>Rhizobium/Agrobacterium group</taxon>
        <taxon>Allorhizobium</taxon>
    </lineage>
</organism>
<dbReference type="EMBL" id="JACIED010000002">
    <property type="protein sequence ID" value="MBB4007449.1"/>
    <property type="molecule type" value="Genomic_DNA"/>
</dbReference>
<dbReference type="AlphaFoldDB" id="A0A7W6HLK3"/>
<evidence type="ECO:0000259" key="2">
    <source>
        <dbReference type="Pfam" id="PF20434"/>
    </source>
</evidence>
<dbReference type="PANTHER" id="PTHR48081">
    <property type="entry name" value="AB HYDROLASE SUPERFAMILY PROTEIN C4A8.06C"/>
    <property type="match status" value="1"/>
</dbReference>
<dbReference type="InterPro" id="IPR050300">
    <property type="entry name" value="GDXG_lipolytic_enzyme"/>
</dbReference>
<proteinExistence type="predicted"/>
<comment type="caution">
    <text evidence="3">The sequence shown here is derived from an EMBL/GenBank/DDBJ whole genome shotgun (WGS) entry which is preliminary data.</text>
</comment>
<accession>A0A7W6HLK3</accession>
<evidence type="ECO:0000313" key="3">
    <source>
        <dbReference type="EMBL" id="MBB4007449.1"/>
    </source>
</evidence>
<evidence type="ECO:0000313" key="4">
    <source>
        <dbReference type="Proteomes" id="UP000544107"/>
    </source>
</evidence>
<keyword evidence="1" id="KW-0378">Hydrolase</keyword>
<name>A0A7W6HLK3_9HYPH</name>
<dbReference type="Pfam" id="PF20434">
    <property type="entry name" value="BD-FAE"/>
    <property type="match status" value="1"/>
</dbReference>
<dbReference type="SUPFAM" id="SSF53474">
    <property type="entry name" value="alpha/beta-Hydrolases"/>
    <property type="match status" value="1"/>
</dbReference>
<dbReference type="Gene3D" id="3.40.50.1820">
    <property type="entry name" value="alpha/beta hydrolase"/>
    <property type="match status" value="1"/>
</dbReference>
<reference evidence="3 4" key="1">
    <citation type="submission" date="2020-08" db="EMBL/GenBank/DDBJ databases">
        <title>Genomic Encyclopedia of Type Strains, Phase IV (KMG-IV): sequencing the most valuable type-strain genomes for metagenomic binning, comparative biology and taxonomic classification.</title>
        <authorList>
            <person name="Goeker M."/>
        </authorList>
    </citation>
    <scope>NUCLEOTIDE SEQUENCE [LARGE SCALE GENOMIC DNA]</scope>
    <source>
        <strain evidence="3 4">DSM 100021</strain>
    </source>
</reference>
<dbReference type="InterPro" id="IPR029058">
    <property type="entry name" value="AB_hydrolase_fold"/>
</dbReference>
<dbReference type="RefSeq" id="WP_083943442.1">
    <property type="nucleotide sequence ID" value="NZ_JACIED010000002.1"/>
</dbReference>
<dbReference type="InterPro" id="IPR049492">
    <property type="entry name" value="BD-FAE-like_dom"/>
</dbReference>
<protein>
    <submittedName>
        <fullName evidence="3">Acetyl esterase/lipase</fullName>
    </submittedName>
</protein>